<evidence type="ECO:0000313" key="1">
    <source>
        <dbReference type="EMBL" id="GAA5176434.1"/>
    </source>
</evidence>
<evidence type="ECO:0008006" key="3">
    <source>
        <dbReference type="Google" id="ProtNLM"/>
    </source>
</evidence>
<evidence type="ECO:0000313" key="2">
    <source>
        <dbReference type="Proteomes" id="UP001500074"/>
    </source>
</evidence>
<sequence length="69" mass="8016">MMARLFDSYEAASEWYSTSDYKDMAWYDGFEEEQLIEFAYAHGSDHDGEDDLVAAFLREQGEDPDDYGL</sequence>
<keyword evidence="2" id="KW-1185">Reference proteome</keyword>
<protein>
    <recommendedName>
        <fullName evidence="3">DUF3606 domain-containing protein</fullName>
    </recommendedName>
</protein>
<dbReference type="EMBL" id="BAABKI010000022">
    <property type="protein sequence ID" value="GAA5176434.1"/>
    <property type="molecule type" value="Genomic_DNA"/>
</dbReference>
<reference evidence="2" key="1">
    <citation type="journal article" date="2019" name="Int. J. Syst. Evol. Microbiol.">
        <title>The Global Catalogue of Microorganisms (GCM) 10K type strain sequencing project: providing services to taxonomists for standard genome sequencing and annotation.</title>
        <authorList>
            <consortium name="The Broad Institute Genomics Platform"/>
            <consortium name="The Broad Institute Genome Sequencing Center for Infectious Disease"/>
            <person name="Wu L."/>
            <person name="Ma J."/>
        </authorList>
    </citation>
    <scope>NUCLEOTIDE SEQUENCE [LARGE SCALE GENOMIC DNA]</scope>
    <source>
        <strain evidence="2">JCM 18472</strain>
    </source>
</reference>
<gene>
    <name evidence="1" type="ORF">GCM10023342_21870</name>
</gene>
<comment type="caution">
    <text evidence="1">The sequence shown here is derived from an EMBL/GenBank/DDBJ whole genome shotgun (WGS) entry which is preliminary data.</text>
</comment>
<proteinExistence type="predicted"/>
<dbReference type="Proteomes" id="UP001500074">
    <property type="component" value="Unassembled WGS sequence"/>
</dbReference>
<accession>A0ABP9REV0</accession>
<name>A0ABP9REV0_9GAMM</name>
<organism evidence="1 2">
    <name type="scientific">Modicisalibacter zincidurans</name>
    <dbReference type="NCBI Taxonomy" id="1178777"/>
    <lineage>
        <taxon>Bacteria</taxon>
        <taxon>Pseudomonadati</taxon>
        <taxon>Pseudomonadota</taxon>
        <taxon>Gammaproteobacteria</taxon>
        <taxon>Oceanospirillales</taxon>
        <taxon>Halomonadaceae</taxon>
        <taxon>Modicisalibacter</taxon>
    </lineage>
</organism>